<organism evidence="8 9">
    <name type="scientific">Phaeocystidibacter luteus</name>
    <dbReference type="NCBI Taxonomy" id="911197"/>
    <lineage>
        <taxon>Bacteria</taxon>
        <taxon>Pseudomonadati</taxon>
        <taxon>Bacteroidota</taxon>
        <taxon>Flavobacteriia</taxon>
        <taxon>Flavobacteriales</taxon>
        <taxon>Phaeocystidibacteraceae</taxon>
        <taxon>Phaeocystidibacter</taxon>
    </lineage>
</organism>
<evidence type="ECO:0000259" key="7">
    <source>
        <dbReference type="PROSITE" id="PS50850"/>
    </source>
</evidence>
<evidence type="ECO:0000256" key="2">
    <source>
        <dbReference type="ARBA" id="ARBA00022448"/>
    </source>
</evidence>
<feature type="transmembrane region" description="Helical" evidence="6">
    <location>
        <begin position="188"/>
        <end position="208"/>
    </location>
</feature>
<comment type="subcellular location">
    <subcellularLocation>
        <location evidence="1">Endomembrane system</location>
        <topology evidence="1">Multi-pass membrane protein</topology>
    </subcellularLocation>
</comment>
<keyword evidence="5 6" id="KW-0472">Membrane</keyword>
<feature type="transmembrane region" description="Helical" evidence="6">
    <location>
        <begin position="91"/>
        <end position="109"/>
    </location>
</feature>
<feature type="transmembrane region" description="Helical" evidence="6">
    <location>
        <begin position="311"/>
        <end position="329"/>
    </location>
</feature>
<feature type="transmembrane region" description="Helical" evidence="6">
    <location>
        <begin position="335"/>
        <end position="353"/>
    </location>
</feature>
<evidence type="ECO:0000256" key="3">
    <source>
        <dbReference type="ARBA" id="ARBA00022692"/>
    </source>
</evidence>
<evidence type="ECO:0000256" key="5">
    <source>
        <dbReference type="ARBA" id="ARBA00023136"/>
    </source>
</evidence>
<comment type="caution">
    <text evidence="8">The sequence shown here is derived from an EMBL/GenBank/DDBJ whole genome shotgun (WGS) entry which is preliminary data.</text>
</comment>
<keyword evidence="2" id="KW-0813">Transport</keyword>
<dbReference type="EMBL" id="WBVO01000011">
    <property type="protein sequence ID" value="KAB2807295.1"/>
    <property type="molecule type" value="Genomic_DNA"/>
</dbReference>
<feature type="transmembrane region" description="Helical" evidence="6">
    <location>
        <begin position="403"/>
        <end position="420"/>
    </location>
</feature>
<evidence type="ECO:0000256" key="6">
    <source>
        <dbReference type="SAM" id="Phobius"/>
    </source>
</evidence>
<feature type="domain" description="Major facilitator superfamily (MFS) profile" evidence="7">
    <location>
        <begin position="20"/>
        <end position="425"/>
    </location>
</feature>
<feature type="transmembrane region" description="Helical" evidence="6">
    <location>
        <begin position="115"/>
        <end position="135"/>
    </location>
</feature>
<keyword evidence="4 6" id="KW-1133">Transmembrane helix</keyword>
<feature type="transmembrane region" description="Helical" evidence="6">
    <location>
        <begin position="59"/>
        <end position="79"/>
    </location>
</feature>
<accession>A0A6N6RFH3</accession>
<name>A0A6N6RFH3_9FLAO</name>
<keyword evidence="9" id="KW-1185">Reference proteome</keyword>
<dbReference type="Gene3D" id="1.20.1250.20">
    <property type="entry name" value="MFS general substrate transporter like domains"/>
    <property type="match status" value="1"/>
</dbReference>
<dbReference type="PANTHER" id="PTHR23519">
    <property type="entry name" value="AUTOPHAGY-RELATED PROTEIN 22"/>
    <property type="match status" value="1"/>
</dbReference>
<evidence type="ECO:0000256" key="1">
    <source>
        <dbReference type="ARBA" id="ARBA00004127"/>
    </source>
</evidence>
<dbReference type="GO" id="GO:0012505">
    <property type="term" value="C:endomembrane system"/>
    <property type="evidence" value="ECO:0007669"/>
    <property type="project" value="UniProtKB-SubCell"/>
</dbReference>
<reference evidence="8 9" key="1">
    <citation type="submission" date="2019-09" db="EMBL/GenBank/DDBJ databases">
        <title>Genomes of family Cryomorphaceae.</title>
        <authorList>
            <person name="Bowman J.P."/>
        </authorList>
    </citation>
    <scope>NUCLEOTIDE SEQUENCE [LARGE SCALE GENOMIC DNA]</scope>
    <source>
        <strain evidence="8 9">LMG 25704</strain>
    </source>
</reference>
<dbReference type="InterPro" id="IPR024671">
    <property type="entry name" value="Atg22-like"/>
</dbReference>
<dbReference type="InterPro" id="IPR036259">
    <property type="entry name" value="MFS_trans_sf"/>
</dbReference>
<dbReference type="OrthoDB" id="9768783at2"/>
<feature type="transmembrane region" description="Helical" evidence="6">
    <location>
        <begin position="380"/>
        <end position="397"/>
    </location>
</feature>
<dbReference type="RefSeq" id="WP_151668100.1">
    <property type="nucleotide sequence ID" value="NZ_WBVO01000011.1"/>
</dbReference>
<gene>
    <name evidence="8" type="ORF">F8C67_11995</name>
</gene>
<dbReference type="PROSITE" id="PS50850">
    <property type="entry name" value="MFS"/>
    <property type="match status" value="1"/>
</dbReference>
<dbReference type="Proteomes" id="UP000468650">
    <property type="component" value="Unassembled WGS sequence"/>
</dbReference>
<dbReference type="GO" id="GO:0022857">
    <property type="term" value="F:transmembrane transporter activity"/>
    <property type="evidence" value="ECO:0007669"/>
    <property type="project" value="InterPro"/>
</dbReference>
<dbReference type="Pfam" id="PF11700">
    <property type="entry name" value="ATG22"/>
    <property type="match status" value="1"/>
</dbReference>
<sequence length="427" mass="46938">MKPTDKSTYRAWAFYDWANSAYSLVISTAIFPIYYGSVTSNDNGNILNVLGWEVESTAIYAWVIALSFLTVAIISPYLSALADLSGRKRDYMRNFVILGSISCMSMYFFTENTIVLGLAAAFFASLGFSGSLVFYNAYLPQIAPPEDQDKLSARGFSLGYIGSSLLLIALLALISYPEALGLAGKGQATQIAFVTVGLWWLGWSMYPLRVLPHNIYGRKPEKGWAKNAYKELAQVFGVFRKTKRLGRFVISFFFFSCGVQTTILLATMFGKEVLDVDDEILIGTVLIIQFVGILGAWSFAQLSSKIGNIKAIAVAVFIWVAVCIAAYFVQTTTQFMIIGGVVGLVMGGVQALARSTYSKMLPETKDHTTFFSFYDVAEKLATTLGTFSVGILVAFTGDLRNSALALTAFFLISLIFLFAIPKSKYVY</sequence>
<evidence type="ECO:0000313" key="8">
    <source>
        <dbReference type="EMBL" id="KAB2807295.1"/>
    </source>
</evidence>
<dbReference type="PANTHER" id="PTHR23519:SF1">
    <property type="entry name" value="AUTOPHAGY-RELATED PROTEIN 22"/>
    <property type="match status" value="1"/>
</dbReference>
<dbReference type="AlphaFoldDB" id="A0A6N6RFH3"/>
<evidence type="ECO:0000313" key="9">
    <source>
        <dbReference type="Proteomes" id="UP000468650"/>
    </source>
</evidence>
<feature type="transmembrane region" description="Helical" evidence="6">
    <location>
        <begin position="12"/>
        <end position="35"/>
    </location>
</feature>
<feature type="transmembrane region" description="Helical" evidence="6">
    <location>
        <begin position="248"/>
        <end position="268"/>
    </location>
</feature>
<keyword evidence="3 6" id="KW-0812">Transmembrane</keyword>
<evidence type="ECO:0000256" key="4">
    <source>
        <dbReference type="ARBA" id="ARBA00022989"/>
    </source>
</evidence>
<dbReference type="InterPro" id="IPR050495">
    <property type="entry name" value="ATG22/LtaA_families"/>
</dbReference>
<feature type="transmembrane region" description="Helical" evidence="6">
    <location>
        <begin position="280"/>
        <end position="299"/>
    </location>
</feature>
<dbReference type="SUPFAM" id="SSF103473">
    <property type="entry name" value="MFS general substrate transporter"/>
    <property type="match status" value="1"/>
</dbReference>
<dbReference type="InterPro" id="IPR020846">
    <property type="entry name" value="MFS_dom"/>
</dbReference>
<proteinExistence type="predicted"/>
<feature type="transmembrane region" description="Helical" evidence="6">
    <location>
        <begin position="156"/>
        <end position="176"/>
    </location>
</feature>
<protein>
    <submittedName>
        <fullName evidence="8">MFS transporter</fullName>
    </submittedName>
</protein>